<evidence type="ECO:0000313" key="2">
    <source>
        <dbReference type="EMBL" id="KAK4806244.1"/>
    </source>
</evidence>
<feature type="compositionally biased region" description="Pro residues" evidence="1">
    <location>
        <begin position="142"/>
        <end position="167"/>
    </location>
</feature>
<protein>
    <submittedName>
        <fullName evidence="2">Uncharacterized protein</fullName>
    </submittedName>
</protein>
<gene>
    <name evidence="2" type="ORF">QYF61_013388</name>
</gene>
<accession>A0AAN7MI33</accession>
<dbReference type="EMBL" id="JAUNZN010000044">
    <property type="protein sequence ID" value="KAK4806244.1"/>
    <property type="molecule type" value="Genomic_DNA"/>
</dbReference>
<feature type="region of interest" description="Disordered" evidence="1">
    <location>
        <begin position="114"/>
        <end position="187"/>
    </location>
</feature>
<dbReference type="Proteomes" id="UP001333110">
    <property type="component" value="Unassembled WGS sequence"/>
</dbReference>
<reference evidence="2 3" key="1">
    <citation type="journal article" date="2023" name="J. Hered.">
        <title>Chromosome-level genome of the wood stork (Mycteria americana) provides insight into avian chromosome evolution.</title>
        <authorList>
            <person name="Flamio R. Jr."/>
            <person name="Ramstad K.M."/>
        </authorList>
    </citation>
    <scope>NUCLEOTIDE SEQUENCE [LARGE SCALE GENOMIC DNA]</scope>
    <source>
        <strain evidence="2">JAX WOST 10</strain>
    </source>
</reference>
<comment type="caution">
    <text evidence="2">The sequence shown here is derived from an EMBL/GenBank/DDBJ whole genome shotgun (WGS) entry which is preliminary data.</text>
</comment>
<dbReference type="AlphaFoldDB" id="A0AAN7MI33"/>
<evidence type="ECO:0000256" key="1">
    <source>
        <dbReference type="SAM" id="MobiDB-lite"/>
    </source>
</evidence>
<organism evidence="2 3">
    <name type="scientific">Mycteria americana</name>
    <name type="common">Wood stork</name>
    <dbReference type="NCBI Taxonomy" id="33587"/>
    <lineage>
        <taxon>Eukaryota</taxon>
        <taxon>Metazoa</taxon>
        <taxon>Chordata</taxon>
        <taxon>Craniata</taxon>
        <taxon>Vertebrata</taxon>
        <taxon>Euteleostomi</taxon>
        <taxon>Archelosauria</taxon>
        <taxon>Archosauria</taxon>
        <taxon>Dinosauria</taxon>
        <taxon>Saurischia</taxon>
        <taxon>Theropoda</taxon>
        <taxon>Coelurosauria</taxon>
        <taxon>Aves</taxon>
        <taxon>Neognathae</taxon>
        <taxon>Neoaves</taxon>
        <taxon>Aequornithes</taxon>
        <taxon>Ciconiiformes</taxon>
        <taxon>Ciconiidae</taxon>
        <taxon>Mycteria</taxon>
    </lineage>
</organism>
<feature type="compositionally biased region" description="Low complexity" evidence="1">
    <location>
        <begin position="168"/>
        <end position="178"/>
    </location>
</feature>
<name>A0AAN7MI33_MYCAM</name>
<proteinExistence type="predicted"/>
<sequence>MWQKTIEGNEKDEKEIKAVRGLWNTVLETLKAMKAEREVACAAAQMLGPGVSKDKPEIKPGPIARFFGLPAVRGVSGTVCKNVSELRVMAESVQAPEKAEVPVSRVNANCEANAEVAPPKPPGGAGATKRNDLGGAACRLPPAAPPSEPPSAPPLPPSTSFYPPLPPSTESSGTTTSPNGEELPQSSDATAKGWRLNHFPGQPVPMLDNPFSEVKFPNIQSKPPLAQLEAISSGPITCYLGEETDPHLSTTSFQAKQPQLPQPLLIRLLLQTLPQLRCPSLDTLQHLNVPLVVGGPKLNTVFEVRPHQGRVQGHDHFPSPAGHATFDTSQDAIGFLGHLGTLLAHIQVAVNQHPQVLLCQAAFQPLFPKPVALHGVAVAQVQDLALGLVKPHTIDLGPSIQPVQVPLQSLPTLQQINTPAQLGVICKLTEGALRIPSSGSLIKILNSTGPNTEPWGTPLVTGRQLE</sequence>
<evidence type="ECO:0000313" key="3">
    <source>
        <dbReference type="Proteomes" id="UP001333110"/>
    </source>
</evidence>
<keyword evidence="3" id="KW-1185">Reference proteome</keyword>